<protein>
    <recommendedName>
        <fullName evidence="4">Glycosyltransferase RgtA/B/C/D-like domain-containing protein</fullName>
    </recommendedName>
</protein>
<gene>
    <name evidence="2" type="ORF">PS396_03175</name>
</gene>
<keyword evidence="3" id="KW-1185">Reference proteome</keyword>
<evidence type="ECO:0008006" key="4">
    <source>
        <dbReference type="Google" id="ProtNLM"/>
    </source>
</evidence>
<accession>A0ABU7SSH7</accession>
<organism evidence="2 3">
    <name type="scientific">Limosilactobacillus pontis</name>
    <dbReference type="NCBI Taxonomy" id="35787"/>
    <lineage>
        <taxon>Bacteria</taxon>
        <taxon>Bacillati</taxon>
        <taxon>Bacillota</taxon>
        <taxon>Bacilli</taxon>
        <taxon>Lactobacillales</taxon>
        <taxon>Lactobacillaceae</taxon>
        <taxon>Limosilactobacillus</taxon>
    </lineage>
</organism>
<reference evidence="2 3" key="1">
    <citation type="submission" date="2023-02" db="EMBL/GenBank/DDBJ databases">
        <title>The predominant lactic acid bacteria and yeasts involved in the spontaneous fermentation of millet during the production of the traditional porridge Hausa koko in Ghana.</title>
        <authorList>
            <person name="Atter A."/>
            <person name="Diaz M."/>
        </authorList>
    </citation>
    <scope>NUCLEOTIDE SEQUENCE [LARGE SCALE GENOMIC DNA]</scope>
    <source>
        <strain evidence="2 3">FI11552</strain>
    </source>
</reference>
<sequence length="504" mass="58085">MLKKYSNLLVNIFFIPLSIISLIASIDVMGDNFKALSKSEIILLDIIFIIILAAYVCRKRLFVLANNLFQRIKSHYKITFILILFLLTIWQVYLVYSLHGISGWDPGIIAYKATLTKSWVKDTYFSFYPNTLLFLLFEHFIWIISGKPSITTLVAIIGCFNIIFVDTAIVLIYRIVKTNMNSMSNRIFVLFISITLFGLVPWIAIPYTDCIAFLLCTILVMLIQKYYKKGILHDILIGVVLAIAYLIKPSLVIVFMAFIIISIFSRHNIRNLKKLLTMILTFIILVLCWGFIKTNNGVVAVQPTRSFSMFHYGAMGIYKNGSYSDSEVDRDAKIENQIKRNNTDKKLIISRYRSRGFIGTQSFFISKQMANTADGTFGWGKEGGFLVPSNKRHQLSKLLFEQVNKGQPYVTGYSSVVTLVLQFIWIILLGFILISSFEFDWRTQFIKYCIVGFYLFLLFFEGGRSRYLIQFLPILFIAAAIGFNRFCKISKIINSKWRSEYETK</sequence>
<feature type="transmembrane region" description="Helical" evidence="1">
    <location>
        <begin position="78"/>
        <end position="96"/>
    </location>
</feature>
<feature type="transmembrane region" description="Helical" evidence="1">
    <location>
        <begin position="41"/>
        <end position="57"/>
    </location>
</feature>
<feature type="transmembrane region" description="Helical" evidence="1">
    <location>
        <begin position="7"/>
        <end position="29"/>
    </location>
</feature>
<comment type="caution">
    <text evidence="2">The sequence shown here is derived from an EMBL/GenBank/DDBJ whole genome shotgun (WGS) entry which is preliminary data.</text>
</comment>
<dbReference type="Proteomes" id="UP001335665">
    <property type="component" value="Unassembled WGS sequence"/>
</dbReference>
<feature type="transmembrane region" description="Helical" evidence="1">
    <location>
        <begin position="152"/>
        <end position="175"/>
    </location>
</feature>
<evidence type="ECO:0000313" key="2">
    <source>
        <dbReference type="EMBL" id="MEE6700803.1"/>
    </source>
</evidence>
<feature type="transmembrane region" description="Helical" evidence="1">
    <location>
        <begin position="467"/>
        <end position="487"/>
    </location>
</feature>
<keyword evidence="1" id="KW-1133">Transmembrane helix</keyword>
<evidence type="ECO:0000256" key="1">
    <source>
        <dbReference type="SAM" id="Phobius"/>
    </source>
</evidence>
<feature type="transmembrane region" description="Helical" evidence="1">
    <location>
        <begin position="275"/>
        <end position="292"/>
    </location>
</feature>
<evidence type="ECO:0000313" key="3">
    <source>
        <dbReference type="Proteomes" id="UP001335665"/>
    </source>
</evidence>
<name>A0ABU7SSH7_9LACO</name>
<dbReference type="RefSeq" id="WP_331191908.1">
    <property type="nucleotide sequence ID" value="NZ_JAQSEO010000003.1"/>
</dbReference>
<proteinExistence type="predicted"/>
<keyword evidence="1" id="KW-0812">Transmembrane</keyword>
<feature type="transmembrane region" description="Helical" evidence="1">
    <location>
        <begin position="187"/>
        <end position="205"/>
    </location>
</feature>
<dbReference type="EMBL" id="JAQSFA010000005">
    <property type="protein sequence ID" value="MEE6700803.1"/>
    <property type="molecule type" value="Genomic_DNA"/>
</dbReference>
<feature type="transmembrane region" description="Helical" evidence="1">
    <location>
        <begin position="413"/>
        <end position="433"/>
    </location>
</feature>
<feature type="transmembrane region" description="Helical" evidence="1">
    <location>
        <begin position="239"/>
        <end position="263"/>
    </location>
</feature>
<keyword evidence="1" id="KW-0472">Membrane</keyword>
<feature type="transmembrane region" description="Helical" evidence="1">
    <location>
        <begin position="127"/>
        <end position="145"/>
    </location>
</feature>